<organism evidence="2 3">
    <name type="scientific">Paenibacillus chungangensis</name>
    <dbReference type="NCBI Taxonomy" id="696535"/>
    <lineage>
        <taxon>Bacteria</taxon>
        <taxon>Bacillati</taxon>
        <taxon>Bacillota</taxon>
        <taxon>Bacilli</taxon>
        <taxon>Bacillales</taxon>
        <taxon>Paenibacillaceae</taxon>
        <taxon>Paenibacillus</taxon>
    </lineage>
</organism>
<keyword evidence="3" id="KW-1185">Reference proteome</keyword>
<evidence type="ECO:0000256" key="1">
    <source>
        <dbReference type="SAM" id="Phobius"/>
    </source>
</evidence>
<gene>
    <name evidence="2" type="ORF">ACFQ2I_07370</name>
</gene>
<feature type="transmembrane region" description="Helical" evidence="1">
    <location>
        <begin position="112"/>
        <end position="136"/>
    </location>
</feature>
<keyword evidence="1" id="KW-1133">Transmembrane helix</keyword>
<comment type="caution">
    <text evidence="2">The sequence shown here is derived from an EMBL/GenBank/DDBJ whole genome shotgun (WGS) entry which is preliminary data.</text>
</comment>
<proteinExistence type="predicted"/>
<name>A0ABW3HNS0_9BACL</name>
<evidence type="ECO:0000313" key="3">
    <source>
        <dbReference type="Proteomes" id="UP001596989"/>
    </source>
</evidence>
<accession>A0ABW3HNS0</accession>
<reference evidence="3" key="1">
    <citation type="journal article" date="2019" name="Int. J. Syst. Evol. Microbiol.">
        <title>The Global Catalogue of Microorganisms (GCM) 10K type strain sequencing project: providing services to taxonomists for standard genome sequencing and annotation.</title>
        <authorList>
            <consortium name="The Broad Institute Genomics Platform"/>
            <consortium name="The Broad Institute Genome Sequencing Center for Infectious Disease"/>
            <person name="Wu L."/>
            <person name="Ma J."/>
        </authorList>
    </citation>
    <scope>NUCLEOTIDE SEQUENCE [LARGE SCALE GENOMIC DNA]</scope>
    <source>
        <strain evidence="3">CCUG 59129</strain>
    </source>
</reference>
<keyword evidence="1" id="KW-0472">Membrane</keyword>
<evidence type="ECO:0000313" key="2">
    <source>
        <dbReference type="EMBL" id="MFD0959205.1"/>
    </source>
</evidence>
<evidence type="ECO:0008006" key="4">
    <source>
        <dbReference type="Google" id="ProtNLM"/>
    </source>
</evidence>
<feature type="transmembrane region" description="Helical" evidence="1">
    <location>
        <begin position="72"/>
        <end position="100"/>
    </location>
</feature>
<dbReference type="RefSeq" id="WP_377563220.1">
    <property type="nucleotide sequence ID" value="NZ_JBHTJZ010000008.1"/>
</dbReference>
<keyword evidence="1" id="KW-0812">Transmembrane</keyword>
<sequence>MIRRYKSDVSAKQFRTFTKENLDRFTLPWQEGFSGWCHFGCFSVCYKSGDMSERRNIFTKAVGRIRRRNDEYFVSFIVFRGLTDPFSLLFLFSLSFVIIALSSSQGVEPLPIGTAAFGAGLCTLLASAITFLFSLFQEEGQESVEELIRYLERTVAHQPLDP</sequence>
<dbReference type="Proteomes" id="UP001596989">
    <property type="component" value="Unassembled WGS sequence"/>
</dbReference>
<dbReference type="EMBL" id="JBHTJZ010000008">
    <property type="protein sequence ID" value="MFD0959205.1"/>
    <property type="molecule type" value="Genomic_DNA"/>
</dbReference>
<protein>
    <recommendedName>
        <fullName evidence="4">SMODS and SLOG-associating 2TM effector domain-containing protein</fullName>
    </recommendedName>
</protein>